<proteinExistence type="predicted"/>
<evidence type="ECO:0000256" key="1">
    <source>
        <dbReference type="SAM" id="Phobius"/>
    </source>
</evidence>
<keyword evidence="1" id="KW-1133">Transmembrane helix</keyword>
<gene>
    <name evidence="2" type="ORF">COV74_03300</name>
</gene>
<feature type="transmembrane region" description="Helical" evidence="1">
    <location>
        <begin position="16"/>
        <end position="40"/>
    </location>
</feature>
<evidence type="ECO:0000313" key="3">
    <source>
        <dbReference type="Proteomes" id="UP000230859"/>
    </source>
</evidence>
<protein>
    <submittedName>
        <fullName evidence="2">Uncharacterized protein</fullName>
    </submittedName>
</protein>
<evidence type="ECO:0000313" key="2">
    <source>
        <dbReference type="EMBL" id="PIQ86871.1"/>
    </source>
</evidence>
<dbReference type="AlphaFoldDB" id="A0A2H0LR88"/>
<keyword evidence="1" id="KW-0812">Transmembrane</keyword>
<comment type="caution">
    <text evidence="2">The sequence shown here is derived from an EMBL/GenBank/DDBJ whole genome shotgun (WGS) entry which is preliminary data.</text>
</comment>
<sequence length="219" mass="24734">MNINDFYNKLQKKEKILIIAAIICVLMLLMDLLVLGPILAEQKVLDAEIDAKSQAIKRSIRVLSYKDSILREYRQYQHYLDSGEKAQEEIIADLLREIESIAAAMSINITNVQPGDVEGNPIMQEYKTTLECNGKLRNMLEFMQALEDSDFLFRITQYLLEPKGKNSDVINASLSMSRIFITNDGETEDEIGVEVMPAEVPMTTGGQNKTVPIPSEEET</sequence>
<organism evidence="2 3">
    <name type="scientific">Candidatus Abzuiibacterium crystallinum</name>
    <dbReference type="NCBI Taxonomy" id="1974748"/>
    <lineage>
        <taxon>Bacteria</taxon>
        <taxon>Pseudomonadati</taxon>
        <taxon>Candidatus Omnitrophota</taxon>
        <taxon>Candidatus Abzuiibacterium</taxon>
    </lineage>
</organism>
<dbReference type="InterPro" id="IPR014717">
    <property type="entry name" value="Transl_elong_EF1B/ribsomal_bS6"/>
</dbReference>
<dbReference type="EMBL" id="PCVY01000028">
    <property type="protein sequence ID" value="PIQ86871.1"/>
    <property type="molecule type" value="Genomic_DNA"/>
</dbReference>
<dbReference type="Proteomes" id="UP000230859">
    <property type="component" value="Unassembled WGS sequence"/>
</dbReference>
<reference evidence="2 3" key="1">
    <citation type="submission" date="2017-09" db="EMBL/GenBank/DDBJ databases">
        <title>Depth-based differentiation of microbial function through sediment-hosted aquifers and enrichment of novel symbionts in the deep terrestrial subsurface.</title>
        <authorList>
            <person name="Probst A.J."/>
            <person name="Ladd B."/>
            <person name="Jarett J.K."/>
            <person name="Geller-Mcgrath D.E."/>
            <person name="Sieber C.M."/>
            <person name="Emerson J.B."/>
            <person name="Anantharaman K."/>
            <person name="Thomas B.C."/>
            <person name="Malmstrom R."/>
            <person name="Stieglmeier M."/>
            <person name="Klingl A."/>
            <person name="Woyke T."/>
            <person name="Ryan C.M."/>
            <person name="Banfield J.F."/>
        </authorList>
    </citation>
    <scope>NUCLEOTIDE SEQUENCE [LARGE SCALE GENOMIC DNA]</scope>
    <source>
        <strain evidence="2">CG11_big_fil_rev_8_21_14_0_20_45_26</strain>
    </source>
</reference>
<dbReference type="Gene3D" id="3.30.70.60">
    <property type="match status" value="1"/>
</dbReference>
<keyword evidence="1" id="KW-0472">Membrane</keyword>
<name>A0A2H0LR88_9BACT</name>
<accession>A0A2H0LR88</accession>